<comment type="caution">
    <text evidence="2">The sequence shown here is derived from an EMBL/GenBank/DDBJ whole genome shotgun (WGS) entry which is preliminary data.</text>
</comment>
<feature type="compositionally biased region" description="Low complexity" evidence="1">
    <location>
        <begin position="122"/>
        <end position="131"/>
    </location>
</feature>
<dbReference type="AlphaFoldDB" id="A0A9P9AIE8"/>
<dbReference type="EMBL" id="JAGPYM010000022">
    <property type="protein sequence ID" value="KAH6883911.1"/>
    <property type="molecule type" value="Genomic_DNA"/>
</dbReference>
<accession>A0A9P9AIE8</accession>
<evidence type="ECO:0000313" key="2">
    <source>
        <dbReference type="EMBL" id="KAH6883911.1"/>
    </source>
</evidence>
<name>A0A9P9AIE8_9HYPO</name>
<evidence type="ECO:0000256" key="1">
    <source>
        <dbReference type="SAM" id="MobiDB-lite"/>
    </source>
</evidence>
<feature type="region of interest" description="Disordered" evidence="1">
    <location>
        <begin position="1"/>
        <end position="139"/>
    </location>
</feature>
<protein>
    <submittedName>
        <fullName evidence="2">Uncharacterized protein</fullName>
    </submittedName>
</protein>
<keyword evidence="3" id="KW-1185">Reference proteome</keyword>
<proteinExistence type="predicted"/>
<feature type="compositionally biased region" description="Basic residues" evidence="1">
    <location>
        <begin position="1"/>
        <end position="11"/>
    </location>
</feature>
<reference evidence="2 3" key="1">
    <citation type="journal article" date="2021" name="Nat. Commun.">
        <title>Genetic determinants of endophytism in the Arabidopsis root mycobiome.</title>
        <authorList>
            <person name="Mesny F."/>
            <person name="Miyauchi S."/>
            <person name="Thiergart T."/>
            <person name="Pickel B."/>
            <person name="Atanasova L."/>
            <person name="Karlsson M."/>
            <person name="Huettel B."/>
            <person name="Barry K.W."/>
            <person name="Haridas S."/>
            <person name="Chen C."/>
            <person name="Bauer D."/>
            <person name="Andreopoulos W."/>
            <person name="Pangilinan J."/>
            <person name="LaButti K."/>
            <person name="Riley R."/>
            <person name="Lipzen A."/>
            <person name="Clum A."/>
            <person name="Drula E."/>
            <person name="Henrissat B."/>
            <person name="Kohler A."/>
            <person name="Grigoriev I.V."/>
            <person name="Martin F.M."/>
            <person name="Hacquard S."/>
        </authorList>
    </citation>
    <scope>NUCLEOTIDE SEQUENCE [LARGE SCALE GENOMIC DNA]</scope>
    <source>
        <strain evidence="2 3">MPI-CAGE-CH-0241</strain>
    </source>
</reference>
<dbReference type="Proteomes" id="UP000777438">
    <property type="component" value="Unassembled WGS sequence"/>
</dbReference>
<organism evidence="2 3">
    <name type="scientific">Thelonectria olida</name>
    <dbReference type="NCBI Taxonomy" id="1576542"/>
    <lineage>
        <taxon>Eukaryota</taxon>
        <taxon>Fungi</taxon>
        <taxon>Dikarya</taxon>
        <taxon>Ascomycota</taxon>
        <taxon>Pezizomycotina</taxon>
        <taxon>Sordariomycetes</taxon>
        <taxon>Hypocreomycetidae</taxon>
        <taxon>Hypocreales</taxon>
        <taxon>Nectriaceae</taxon>
        <taxon>Thelonectria</taxon>
    </lineage>
</organism>
<sequence>MPRTSQHRSLHHGTPQILQRQQTPARASQPPILAPLDTDDAPYRSDEMPATTIVRNASRARSHETSGRRSEDADAHELSEGAPQSSSGAPVPPFPPLGPTKRCRARRQAVQRLVQEDDDGSSDAGSDLQGSESYLEFTG</sequence>
<evidence type="ECO:0000313" key="3">
    <source>
        <dbReference type="Proteomes" id="UP000777438"/>
    </source>
</evidence>
<feature type="compositionally biased region" description="Polar residues" evidence="1">
    <location>
        <begin position="16"/>
        <end position="26"/>
    </location>
</feature>
<feature type="compositionally biased region" description="Basic and acidic residues" evidence="1">
    <location>
        <begin position="61"/>
        <end position="79"/>
    </location>
</feature>
<gene>
    <name evidence="2" type="ORF">B0T10DRAFT_463272</name>
</gene>